<gene>
    <name evidence="1" type="ORF">Mucpa_0130</name>
</gene>
<name>H1YDZ1_9SPHI</name>
<proteinExistence type="predicted"/>
<sequence>MNQRYGFALGYDDYHNYEVQLLTSPQAILCNKPPFHSIAQDLYGCLEAQVITASQNGINDYQAYIEGEKTNFRQSYVNTCSAAQATASLRTQSQVYHYTLYYYDQADNLVRTVPPEGVHPLTGPALVQVSYNRNTATTGTCGYNSRAKINDRATMLDQLSSILGSTGPVAIEMWLYNPTSGISQFTEVSSDQKWLFSVAIQGTTVALDIYPITISTNPVMATFNAGSKHYRATIQPSVLPLSSWTHVIIQGANGLAYGTSPQIFINGMWTVIQASNTPMASWSLTATSSGIQLPDIYPTLKHIRFYHQVFSQPVLTIMATNNCFAPRIDSDLNNIWVRFNLPSPGGPTTTGPGSVEEIRTADVYPNHTLPTSYIYNSTNQVTKQWSPDGGTNRFWYDLLSRLTVSQNDKQNPAKKYSYTLYDTLGRITEVGEKRTDSTLAVTTINNNPIPDYVASPANFLASGSNRQITKTYYDTPAPATGGIASLPEQDNLRKRVSASTYTEAQGSPVQSATYYNYDLDGNVKTLWQQISGLGLKRVDYEYDLVSGKVNFVGYQQNKADQFYYWYQYDADNRLTDAWSGTQAILNRYTGSQLLYDNKKQDAHYEYYLHGPLARLELGDQYGKVQGIDYAYTLQGWLKGVNGQQLNPQTEMSADGYTGHSDNGTIARDAYGYALGYYRGDYRPIGGTAYTAFNLPYQNQTGDITGQNLYNGNISNSTLAISALNSGAAVGYTYHYDQLNRLKNTRQHNGISGTSWNRNSITANYAEDLSYDANGNIQTVNRNGNAGNMDNLLYLYNKDVNGYLSNNQLTRVYDAASDGAYTDDLKNQTDNYNYRYDAIGNLIHDTQAGIDSIKWTVYGKIQSIYKSTNNISYTYNPGGQRISKTGGNKTTWYVRDAQGNTLALYDSLTTTGSSTMWREQHLYGSSRLGLWTPNINANQGSSIAVWDTLGRKFYELNNHLGNVLATLTDRRVQQDNGNVASPDYLADVATAQDYYPFGSLMPGRQYTANGLNYRYGFNGKENDNEVKGQGNQQDYGMRIYDPRVGRFLSVDPLREAYPWYTPYQYAGNQPIWSIDLDGAEEKKATDWEAFTYPKFKKLATANDVWKQTQNKFPRSTPQVQYLQFKYRLGRIFEAAVLASLDREKNTKRYYPDPLDRSSSVIPDAVTESATQEVRRNSRGEDAHITFVWKEGAFIDAKTSESNIIDNSEQLKGFVNILANQNNVALQIDDSFLERFFGVGKEINKSAAKSKAAFLHIITPANTKIDPQLVKFAEQKGVRVFQSETEIKDDMIRISSTKELTTNKKPIQTESIQRQGYGNETKLNFSIQ</sequence>
<dbReference type="InterPro" id="IPR022385">
    <property type="entry name" value="Rhs_assc_core"/>
</dbReference>
<evidence type="ECO:0000313" key="2">
    <source>
        <dbReference type="Proteomes" id="UP000002774"/>
    </source>
</evidence>
<dbReference type="eggNOG" id="COG3209">
    <property type="taxonomic scope" value="Bacteria"/>
</dbReference>
<dbReference type="PANTHER" id="PTHR32305">
    <property type="match status" value="1"/>
</dbReference>
<evidence type="ECO:0000313" key="1">
    <source>
        <dbReference type="EMBL" id="EHQ24331.1"/>
    </source>
</evidence>
<keyword evidence="2" id="KW-1185">Reference proteome</keyword>
<dbReference type="HOGENOM" id="CLU_259421_0_0_10"/>
<dbReference type="Gene3D" id="2.180.10.10">
    <property type="entry name" value="RHS repeat-associated core"/>
    <property type="match status" value="1"/>
</dbReference>
<organism evidence="1 2">
    <name type="scientific">Mucilaginibacter paludis DSM 18603</name>
    <dbReference type="NCBI Taxonomy" id="714943"/>
    <lineage>
        <taxon>Bacteria</taxon>
        <taxon>Pseudomonadati</taxon>
        <taxon>Bacteroidota</taxon>
        <taxon>Sphingobacteriia</taxon>
        <taxon>Sphingobacteriales</taxon>
        <taxon>Sphingobacteriaceae</taxon>
        <taxon>Mucilaginibacter</taxon>
    </lineage>
</organism>
<dbReference type="PANTHER" id="PTHR32305:SF15">
    <property type="entry name" value="PROTEIN RHSA-RELATED"/>
    <property type="match status" value="1"/>
</dbReference>
<dbReference type="NCBIfam" id="TIGR03696">
    <property type="entry name" value="Rhs_assc_core"/>
    <property type="match status" value="1"/>
</dbReference>
<reference evidence="1" key="1">
    <citation type="submission" date="2011-09" db="EMBL/GenBank/DDBJ databases">
        <title>The permanent draft genome of Mucilaginibacter paludis DSM 18603.</title>
        <authorList>
            <consortium name="US DOE Joint Genome Institute (JGI-PGF)"/>
            <person name="Lucas S."/>
            <person name="Han J."/>
            <person name="Lapidus A."/>
            <person name="Bruce D."/>
            <person name="Goodwin L."/>
            <person name="Pitluck S."/>
            <person name="Peters L."/>
            <person name="Kyrpides N."/>
            <person name="Mavromatis K."/>
            <person name="Ivanova N."/>
            <person name="Mikhailova N."/>
            <person name="Held B."/>
            <person name="Detter J.C."/>
            <person name="Tapia R."/>
            <person name="Han C."/>
            <person name="Land M."/>
            <person name="Hauser L."/>
            <person name="Markowitz V."/>
            <person name="Cheng J.-F."/>
            <person name="Hugenholtz P."/>
            <person name="Woyke T."/>
            <person name="Wu D."/>
            <person name="Tindall B."/>
            <person name="Brambilla E."/>
            <person name="Klenk H.-P."/>
            <person name="Eisen J.A."/>
        </authorList>
    </citation>
    <scope>NUCLEOTIDE SEQUENCE [LARGE SCALE GENOMIC DNA]</scope>
    <source>
        <strain evidence="1">DSM 18603</strain>
    </source>
</reference>
<dbReference type="RefSeq" id="WP_008503872.1">
    <property type="nucleotide sequence ID" value="NZ_CM001403.1"/>
</dbReference>
<protein>
    <submittedName>
        <fullName evidence="1">RHS repeat-associated core domain-containing protein</fullName>
    </submittedName>
</protein>
<accession>H1YDZ1</accession>
<dbReference type="InterPro" id="IPR050708">
    <property type="entry name" value="T6SS_VgrG/RHS"/>
</dbReference>
<dbReference type="OrthoDB" id="2972467at2"/>
<dbReference type="STRING" id="714943.Mucpa_0130"/>
<dbReference type="EMBL" id="CM001403">
    <property type="protein sequence ID" value="EHQ24331.1"/>
    <property type="molecule type" value="Genomic_DNA"/>
</dbReference>
<dbReference type="Proteomes" id="UP000002774">
    <property type="component" value="Chromosome"/>
</dbReference>